<dbReference type="Gene3D" id="2.60.200.20">
    <property type="match status" value="1"/>
</dbReference>
<proteinExistence type="predicted"/>
<feature type="compositionally biased region" description="Pro residues" evidence="1">
    <location>
        <begin position="30"/>
        <end position="39"/>
    </location>
</feature>
<dbReference type="InterPro" id="IPR008984">
    <property type="entry name" value="SMAD_FHA_dom_sf"/>
</dbReference>
<sequence>MERPFYGRTGLLDPRHGGLPVSKPRLEALPGPPPLPPPAGGGGTALKWCPDLLTVPQTLLDHLCVREESLPPSYSGYLRGAAVAEALRRRWATRLPRAAVAALRRQALAWCGEHPAAAPTEPLAWYLPDYRLTALKDGAVVHQLPHLARRAVTLCGKDRRVSDLALDHPSCSAQHAALQVQWVLSGSEELDEVARAQWPQTTATPPAEAAVAGACAALLARLLRMEAEEREAGGSLLSMWSLELQLVDLGSTNGTRVNGEPLKPFSPTILMDGDVVQFGLSTRHYVFMQSAAAA</sequence>
<dbReference type="EMBL" id="ATMH01004591">
    <property type="protein sequence ID" value="EPY29368.1"/>
    <property type="molecule type" value="Genomic_DNA"/>
</dbReference>
<protein>
    <recommendedName>
        <fullName evidence="2">FHA domain-containing protein</fullName>
    </recommendedName>
</protein>
<gene>
    <name evidence="3" type="ORF">STCU_04591</name>
</gene>
<dbReference type="InterPro" id="IPR050923">
    <property type="entry name" value="Cell_Proc_Reg/RNA_Proc"/>
</dbReference>
<dbReference type="Proteomes" id="UP000015354">
    <property type="component" value="Unassembled WGS sequence"/>
</dbReference>
<evidence type="ECO:0000259" key="2">
    <source>
        <dbReference type="Pfam" id="PF00498"/>
    </source>
</evidence>
<evidence type="ECO:0000256" key="1">
    <source>
        <dbReference type="SAM" id="MobiDB-lite"/>
    </source>
</evidence>
<dbReference type="PANTHER" id="PTHR23308">
    <property type="entry name" value="NUCLEAR INHIBITOR OF PROTEIN PHOSPHATASE-1"/>
    <property type="match status" value="1"/>
</dbReference>
<keyword evidence="4" id="KW-1185">Reference proteome</keyword>
<dbReference type="InterPro" id="IPR000253">
    <property type="entry name" value="FHA_dom"/>
</dbReference>
<dbReference type="SUPFAM" id="SSF49879">
    <property type="entry name" value="SMAD/FHA domain"/>
    <property type="match status" value="1"/>
</dbReference>
<accession>S9UKB3</accession>
<dbReference type="OrthoDB" id="444265at2759"/>
<organism evidence="3 4">
    <name type="scientific">Strigomonas culicis</name>
    <dbReference type="NCBI Taxonomy" id="28005"/>
    <lineage>
        <taxon>Eukaryota</taxon>
        <taxon>Discoba</taxon>
        <taxon>Euglenozoa</taxon>
        <taxon>Kinetoplastea</taxon>
        <taxon>Metakinetoplastina</taxon>
        <taxon>Trypanosomatida</taxon>
        <taxon>Trypanosomatidae</taxon>
        <taxon>Strigomonadinae</taxon>
        <taxon>Strigomonas</taxon>
    </lineage>
</organism>
<evidence type="ECO:0000313" key="3">
    <source>
        <dbReference type="EMBL" id="EPY29368.1"/>
    </source>
</evidence>
<name>S9UKB3_9TRYP</name>
<reference evidence="3 4" key="1">
    <citation type="journal article" date="2013" name="PLoS ONE">
        <title>Predicting the Proteins of Angomonas deanei, Strigomonas culicis and Their Respective Endosymbionts Reveals New Aspects of the Trypanosomatidae Family.</title>
        <authorList>
            <person name="Motta M.C."/>
            <person name="Martins A.C."/>
            <person name="de Souza S.S."/>
            <person name="Catta-Preta C.M."/>
            <person name="Silva R."/>
            <person name="Klein C.C."/>
            <person name="de Almeida L.G."/>
            <person name="de Lima Cunha O."/>
            <person name="Ciapina L.P."/>
            <person name="Brocchi M."/>
            <person name="Colabardini A.C."/>
            <person name="de Araujo Lima B."/>
            <person name="Machado C.R."/>
            <person name="de Almeida Soares C.M."/>
            <person name="Probst C.M."/>
            <person name="de Menezes C.B."/>
            <person name="Thompson C.E."/>
            <person name="Bartholomeu D.C."/>
            <person name="Gradia D.F."/>
            <person name="Pavoni D.P."/>
            <person name="Grisard E.C."/>
            <person name="Fantinatti-Garboggini F."/>
            <person name="Marchini F.K."/>
            <person name="Rodrigues-Luiz G.F."/>
            <person name="Wagner G."/>
            <person name="Goldman G.H."/>
            <person name="Fietto J.L."/>
            <person name="Elias M.C."/>
            <person name="Goldman M.H."/>
            <person name="Sagot M.F."/>
            <person name="Pereira M."/>
            <person name="Stoco P.H."/>
            <person name="de Mendonca-Neto R.P."/>
            <person name="Teixeira S.M."/>
            <person name="Maciel T.E."/>
            <person name="de Oliveira Mendes T.A."/>
            <person name="Urmenyi T.P."/>
            <person name="de Souza W."/>
            <person name="Schenkman S."/>
            <person name="de Vasconcelos A.T."/>
        </authorList>
    </citation>
    <scope>NUCLEOTIDE SEQUENCE [LARGE SCALE GENOMIC DNA]</scope>
</reference>
<dbReference type="Pfam" id="PF00498">
    <property type="entry name" value="FHA"/>
    <property type="match status" value="1"/>
</dbReference>
<dbReference type="AlphaFoldDB" id="S9UKB3"/>
<feature type="domain" description="FHA" evidence="2">
    <location>
        <begin position="244"/>
        <end position="279"/>
    </location>
</feature>
<evidence type="ECO:0000313" key="4">
    <source>
        <dbReference type="Proteomes" id="UP000015354"/>
    </source>
</evidence>
<feature type="region of interest" description="Disordered" evidence="1">
    <location>
        <begin position="1"/>
        <end position="41"/>
    </location>
</feature>
<comment type="caution">
    <text evidence="3">The sequence shown here is derived from an EMBL/GenBank/DDBJ whole genome shotgun (WGS) entry which is preliminary data.</text>
</comment>